<organism evidence="1">
    <name type="scientific">uncultured Caudovirales phage</name>
    <dbReference type="NCBI Taxonomy" id="2100421"/>
    <lineage>
        <taxon>Viruses</taxon>
        <taxon>Duplodnaviria</taxon>
        <taxon>Heunggongvirae</taxon>
        <taxon>Uroviricota</taxon>
        <taxon>Caudoviricetes</taxon>
        <taxon>Peduoviridae</taxon>
        <taxon>Maltschvirus</taxon>
        <taxon>Maltschvirus maltsch</taxon>
    </lineage>
</organism>
<reference evidence="1" key="1">
    <citation type="submission" date="2020-04" db="EMBL/GenBank/DDBJ databases">
        <authorList>
            <person name="Chiriac C."/>
            <person name="Salcher M."/>
            <person name="Ghai R."/>
            <person name="Kavagutti S V."/>
        </authorList>
    </citation>
    <scope>NUCLEOTIDE SEQUENCE</scope>
</reference>
<gene>
    <name evidence="1" type="ORF">UFOVP116_372</name>
</gene>
<sequence length="72" mass="7885">MSSLSNLKLVTTVVVVLFSIMTTNLTHAASPQKKKVCYTITVKGKKVQKCSLVKIHKKFDGTPIPGKSKPKK</sequence>
<proteinExistence type="predicted"/>
<accession>A0A6J5L8G8</accession>
<evidence type="ECO:0000313" key="1">
    <source>
        <dbReference type="EMBL" id="CAB4130305.1"/>
    </source>
</evidence>
<protein>
    <submittedName>
        <fullName evidence="1">Uncharacterized protein</fullName>
    </submittedName>
</protein>
<dbReference type="EMBL" id="LR796237">
    <property type="protein sequence ID" value="CAB4130305.1"/>
    <property type="molecule type" value="Genomic_DNA"/>
</dbReference>
<name>A0A6J5L8G8_9CAUD</name>